<dbReference type="InterPro" id="IPR029058">
    <property type="entry name" value="AB_hydrolase_fold"/>
</dbReference>
<dbReference type="Gene3D" id="3.40.50.1820">
    <property type="entry name" value="alpha/beta hydrolase"/>
    <property type="match status" value="1"/>
</dbReference>
<evidence type="ECO:0000313" key="3">
    <source>
        <dbReference type="Proteomes" id="UP001341840"/>
    </source>
</evidence>
<sequence>MTGARCFSFTAFQDRRYRRSFSAAGLKSVTTDLGEGTVMHCWMPKRITASKPLAVLIHGIGANAMWQWNDFVSSLTCRFNVFVPDLVFFGDSYTTGPERSESFQARCVMAMLEAHGVQSRMNIVGLSYGGFVAYSLAAQFPESVDRLVLCCAGVCLEEKDMDEGMFKVRSVEEAASLLLPETPEKIRELVKLTFVKPIKVLPSCFLNDFIDVMCTEYRQERKELIQALHKDRKMSNLPKISKPTLIIWGEQDLIFPLELAHRLKQHIGEKAQLVVLKNAGHAINVEKPKEMYKNIKSFLIDPLTSSKQENHSNDHKVD</sequence>
<dbReference type="SUPFAM" id="SSF53474">
    <property type="entry name" value="alpha/beta-Hydrolases"/>
    <property type="match status" value="1"/>
</dbReference>
<feature type="domain" description="AB hydrolase-1" evidence="1">
    <location>
        <begin position="55"/>
        <end position="291"/>
    </location>
</feature>
<comment type="caution">
    <text evidence="2">The sequence shown here is derived from an EMBL/GenBank/DDBJ whole genome shotgun (WGS) entry which is preliminary data.</text>
</comment>
<protein>
    <recommendedName>
        <fullName evidence="1">AB hydrolase-1 domain-containing protein</fullName>
    </recommendedName>
</protein>
<dbReference type="EMBL" id="JASCZI010000355">
    <property type="protein sequence ID" value="MED6111259.1"/>
    <property type="molecule type" value="Genomic_DNA"/>
</dbReference>
<proteinExistence type="predicted"/>
<organism evidence="2 3">
    <name type="scientific">Stylosanthes scabra</name>
    <dbReference type="NCBI Taxonomy" id="79078"/>
    <lineage>
        <taxon>Eukaryota</taxon>
        <taxon>Viridiplantae</taxon>
        <taxon>Streptophyta</taxon>
        <taxon>Embryophyta</taxon>
        <taxon>Tracheophyta</taxon>
        <taxon>Spermatophyta</taxon>
        <taxon>Magnoliopsida</taxon>
        <taxon>eudicotyledons</taxon>
        <taxon>Gunneridae</taxon>
        <taxon>Pentapetalae</taxon>
        <taxon>rosids</taxon>
        <taxon>fabids</taxon>
        <taxon>Fabales</taxon>
        <taxon>Fabaceae</taxon>
        <taxon>Papilionoideae</taxon>
        <taxon>50 kb inversion clade</taxon>
        <taxon>dalbergioids sensu lato</taxon>
        <taxon>Dalbergieae</taxon>
        <taxon>Pterocarpus clade</taxon>
        <taxon>Stylosanthes</taxon>
    </lineage>
</organism>
<evidence type="ECO:0000313" key="2">
    <source>
        <dbReference type="EMBL" id="MED6111259.1"/>
    </source>
</evidence>
<dbReference type="InterPro" id="IPR000073">
    <property type="entry name" value="AB_hydrolase_1"/>
</dbReference>
<dbReference type="PRINTS" id="PR00412">
    <property type="entry name" value="EPOXHYDRLASE"/>
</dbReference>
<dbReference type="PRINTS" id="PR00111">
    <property type="entry name" value="ABHYDROLASE"/>
</dbReference>
<reference evidence="2 3" key="1">
    <citation type="journal article" date="2023" name="Plants (Basel)">
        <title>Bridging the Gap: Combining Genomics and Transcriptomics Approaches to Understand Stylosanthes scabra, an Orphan Legume from the Brazilian Caatinga.</title>
        <authorList>
            <person name="Ferreira-Neto J.R.C."/>
            <person name="da Silva M.D."/>
            <person name="Binneck E."/>
            <person name="de Melo N.F."/>
            <person name="da Silva R.H."/>
            <person name="de Melo A.L.T.M."/>
            <person name="Pandolfi V."/>
            <person name="Bustamante F.O."/>
            <person name="Brasileiro-Vidal A.C."/>
            <person name="Benko-Iseppon A.M."/>
        </authorList>
    </citation>
    <scope>NUCLEOTIDE SEQUENCE [LARGE SCALE GENOMIC DNA]</scope>
    <source>
        <tissue evidence="2">Leaves</tissue>
    </source>
</reference>
<name>A0ABU6QJD8_9FABA</name>
<dbReference type="InterPro" id="IPR052370">
    <property type="entry name" value="Meta-cleavage_hydrolase"/>
</dbReference>
<keyword evidence="3" id="KW-1185">Reference proteome</keyword>
<dbReference type="InterPro" id="IPR000639">
    <property type="entry name" value="Epox_hydrolase-like"/>
</dbReference>
<dbReference type="PANTHER" id="PTHR43139:SF25">
    <property type="entry name" value="ALPHA_BETA-HYDROLASES SUPERFAMILY PROTEIN"/>
    <property type="match status" value="1"/>
</dbReference>
<accession>A0ABU6QJD8</accession>
<dbReference type="PANTHER" id="PTHR43139">
    <property type="entry name" value="SI:DKEY-122A22.2"/>
    <property type="match status" value="1"/>
</dbReference>
<dbReference type="Proteomes" id="UP001341840">
    <property type="component" value="Unassembled WGS sequence"/>
</dbReference>
<gene>
    <name evidence="2" type="ORF">PIB30_050923</name>
</gene>
<evidence type="ECO:0000259" key="1">
    <source>
        <dbReference type="Pfam" id="PF12697"/>
    </source>
</evidence>
<dbReference type="Pfam" id="PF12697">
    <property type="entry name" value="Abhydrolase_6"/>
    <property type="match status" value="1"/>
</dbReference>